<dbReference type="PANTHER" id="PTHR46558">
    <property type="entry name" value="TRACRIPTIONAL REGULATORY PROTEIN-RELATED-RELATED"/>
    <property type="match status" value="1"/>
</dbReference>
<dbReference type="CDD" id="cd00093">
    <property type="entry name" value="HTH_XRE"/>
    <property type="match status" value="1"/>
</dbReference>
<feature type="domain" description="HTH cro/C1-type" evidence="3">
    <location>
        <begin position="10"/>
        <end position="64"/>
    </location>
</feature>
<dbReference type="AlphaFoldDB" id="A0A0R2HQ98"/>
<dbReference type="PATRIC" id="fig|1449336.4.peg.2434"/>
<accession>A0A0R2HQ98</accession>
<evidence type="ECO:0000259" key="3">
    <source>
        <dbReference type="PROSITE" id="PS50943"/>
    </source>
</evidence>
<evidence type="ECO:0000256" key="2">
    <source>
        <dbReference type="SAM" id="Phobius"/>
    </source>
</evidence>
<keyword evidence="2" id="KW-1133">Transmembrane helix</keyword>
<gene>
    <name evidence="4" type="ORF">IV74_GL002396</name>
</gene>
<proteinExistence type="predicted"/>
<reference evidence="4 5" key="1">
    <citation type="journal article" date="2015" name="Genome Announc.">
        <title>Expanding the biotechnology potential of lactobacilli through comparative genomics of 213 strains and associated genera.</title>
        <authorList>
            <person name="Sun Z."/>
            <person name="Harris H.M."/>
            <person name="McCann A."/>
            <person name="Guo C."/>
            <person name="Argimon S."/>
            <person name="Zhang W."/>
            <person name="Yang X."/>
            <person name="Jeffery I.B."/>
            <person name="Cooney J.C."/>
            <person name="Kagawa T.F."/>
            <person name="Liu W."/>
            <person name="Song Y."/>
            <person name="Salvetti E."/>
            <person name="Wrobel A."/>
            <person name="Rasinkangas P."/>
            <person name="Parkhill J."/>
            <person name="Rea M.C."/>
            <person name="O'Sullivan O."/>
            <person name="Ritari J."/>
            <person name="Douillard F.P."/>
            <person name="Paul Ross R."/>
            <person name="Yang R."/>
            <person name="Briner A.E."/>
            <person name="Felis G.E."/>
            <person name="de Vos W.M."/>
            <person name="Barrangou R."/>
            <person name="Klaenhammer T.R."/>
            <person name="Caufield P.W."/>
            <person name="Cui Y."/>
            <person name="Zhang H."/>
            <person name="O'Toole P.W."/>
        </authorList>
    </citation>
    <scope>NUCLEOTIDE SEQUENCE [LARGE SCALE GENOMIC DNA]</scope>
    <source>
        <strain evidence="4 5">DSM 20623</strain>
    </source>
</reference>
<keyword evidence="2" id="KW-0472">Membrane</keyword>
<feature type="transmembrane region" description="Helical" evidence="2">
    <location>
        <begin position="122"/>
        <end position="146"/>
    </location>
</feature>
<keyword evidence="2" id="KW-0812">Transmembrane</keyword>
<evidence type="ECO:0000313" key="5">
    <source>
        <dbReference type="Proteomes" id="UP000051658"/>
    </source>
</evidence>
<keyword evidence="5" id="KW-1185">Reference proteome</keyword>
<evidence type="ECO:0000313" key="4">
    <source>
        <dbReference type="EMBL" id="KRN54808.1"/>
    </source>
</evidence>
<dbReference type="InterPro" id="IPR025016">
    <property type="entry name" value="DUF3955"/>
</dbReference>
<evidence type="ECO:0000256" key="1">
    <source>
        <dbReference type="ARBA" id="ARBA00023125"/>
    </source>
</evidence>
<dbReference type="PROSITE" id="PS50943">
    <property type="entry name" value="HTH_CROC1"/>
    <property type="match status" value="1"/>
</dbReference>
<comment type="caution">
    <text evidence="4">The sequence shown here is derived from an EMBL/GenBank/DDBJ whole genome shotgun (WGS) entry which is preliminary data.</text>
</comment>
<dbReference type="GO" id="GO:0003677">
    <property type="term" value="F:DNA binding"/>
    <property type="evidence" value="ECO:0007669"/>
    <property type="project" value="UniProtKB-KW"/>
</dbReference>
<dbReference type="Proteomes" id="UP000051658">
    <property type="component" value="Unassembled WGS sequence"/>
</dbReference>
<protein>
    <submittedName>
        <fullName evidence="4">Transcriptional regulator</fullName>
    </submittedName>
</protein>
<dbReference type="Gene3D" id="1.10.260.40">
    <property type="entry name" value="lambda repressor-like DNA-binding domains"/>
    <property type="match status" value="1"/>
</dbReference>
<organism evidence="4 5">
    <name type="scientific">Carnobacterium divergens DSM 20623</name>
    <dbReference type="NCBI Taxonomy" id="1449336"/>
    <lineage>
        <taxon>Bacteria</taxon>
        <taxon>Bacillati</taxon>
        <taxon>Bacillota</taxon>
        <taxon>Bacilli</taxon>
        <taxon>Lactobacillales</taxon>
        <taxon>Carnobacteriaceae</taxon>
        <taxon>Carnobacterium</taxon>
    </lineage>
</organism>
<sequence length="151" mass="17280">MADMNFGKQIKKVRTDNKLTQEQLAQKLMVSRQAVSSWENDRNLPDLEMVVLIAKLFDISLDQLILGDEQMTNKLVKDASEVRKAKLMVISISLLLIGGLCFLSSAFTESRIDSNGMLHEPYFFLIPLGYLFLFSGVITWIVHFVVKRKKR</sequence>
<dbReference type="InterPro" id="IPR001387">
    <property type="entry name" value="Cro/C1-type_HTH"/>
</dbReference>
<keyword evidence="1" id="KW-0238">DNA-binding</keyword>
<dbReference type="SUPFAM" id="SSF47413">
    <property type="entry name" value="lambda repressor-like DNA-binding domains"/>
    <property type="match status" value="1"/>
</dbReference>
<dbReference type="Pfam" id="PF13127">
    <property type="entry name" value="DUF3955"/>
    <property type="match status" value="1"/>
</dbReference>
<dbReference type="InterPro" id="IPR010982">
    <property type="entry name" value="Lambda_DNA-bd_dom_sf"/>
</dbReference>
<dbReference type="Pfam" id="PF01381">
    <property type="entry name" value="HTH_3"/>
    <property type="match status" value="1"/>
</dbReference>
<dbReference type="eggNOG" id="COG1476">
    <property type="taxonomic scope" value="Bacteria"/>
</dbReference>
<dbReference type="PANTHER" id="PTHR46558:SF15">
    <property type="entry name" value="HELIX-TURN-HELIX DOMAIN PROTEIN"/>
    <property type="match status" value="1"/>
</dbReference>
<dbReference type="EMBL" id="JQBS01000035">
    <property type="protein sequence ID" value="KRN54808.1"/>
    <property type="molecule type" value="Genomic_DNA"/>
</dbReference>
<name>A0A0R2HQ98_CARDV</name>
<feature type="transmembrane region" description="Helical" evidence="2">
    <location>
        <begin position="87"/>
        <end position="107"/>
    </location>
</feature>
<dbReference type="SMART" id="SM00530">
    <property type="entry name" value="HTH_XRE"/>
    <property type="match status" value="1"/>
</dbReference>